<keyword evidence="1" id="KW-0732">Signal</keyword>
<feature type="chain" id="PRO_5047191880" evidence="1">
    <location>
        <begin position="27"/>
        <end position="345"/>
    </location>
</feature>
<dbReference type="Pfam" id="PF01497">
    <property type="entry name" value="Peripla_BP_2"/>
    <property type="match status" value="1"/>
</dbReference>
<evidence type="ECO:0000313" key="3">
    <source>
        <dbReference type="EMBL" id="QTF10318.1"/>
    </source>
</evidence>
<protein>
    <submittedName>
        <fullName evidence="3">ABC transporter substrate-binding protein</fullName>
    </submittedName>
</protein>
<dbReference type="PANTHER" id="PTHR30535:SF34">
    <property type="entry name" value="MOLYBDATE-BINDING PROTEIN MOLA"/>
    <property type="match status" value="1"/>
</dbReference>
<dbReference type="EMBL" id="CP050854">
    <property type="protein sequence ID" value="QTF10318.1"/>
    <property type="molecule type" value="Genomic_DNA"/>
</dbReference>
<evidence type="ECO:0000313" key="4">
    <source>
        <dbReference type="Proteomes" id="UP000671960"/>
    </source>
</evidence>
<dbReference type="PROSITE" id="PS50983">
    <property type="entry name" value="FE_B12_PBP"/>
    <property type="match status" value="1"/>
</dbReference>
<proteinExistence type="predicted"/>
<dbReference type="SUPFAM" id="SSF53807">
    <property type="entry name" value="Helical backbone' metal receptor"/>
    <property type="match status" value="1"/>
</dbReference>
<feature type="domain" description="Fe/B12 periplasmic-binding" evidence="2">
    <location>
        <begin position="47"/>
        <end position="313"/>
    </location>
</feature>
<dbReference type="Proteomes" id="UP000671960">
    <property type="component" value="Chromosome"/>
</dbReference>
<dbReference type="InterPro" id="IPR006311">
    <property type="entry name" value="TAT_signal"/>
</dbReference>
<dbReference type="PANTHER" id="PTHR30535">
    <property type="entry name" value="VITAMIN B12-BINDING PROTEIN"/>
    <property type="match status" value="1"/>
</dbReference>
<dbReference type="InterPro" id="IPR050902">
    <property type="entry name" value="ABC_Transporter_SBP"/>
</dbReference>
<organism evidence="3 4">
    <name type="scientific">Brenneria izadpanahii</name>
    <dbReference type="NCBI Taxonomy" id="2722756"/>
    <lineage>
        <taxon>Bacteria</taxon>
        <taxon>Pseudomonadati</taxon>
        <taxon>Pseudomonadota</taxon>
        <taxon>Gammaproteobacteria</taxon>
        <taxon>Enterobacterales</taxon>
        <taxon>Pectobacteriaceae</taxon>
        <taxon>Brenneria</taxon>
    </lineage>
</organism>
<dbReference type="Gene3D" id="3.40.50.1980">
    <property type="entry name" value="Nitrogenase molybdenum iron protein domain"/>
    <property type="match status" value="2"/>
</dbReference>
<keyword evidence="4" id="KW-1185">Reference proteome</keyword>
<accession>A0ABX7UWY0</accession>
<gene>
    <name evidence="3" type="ORF">HC231_22110</name>
</gene>
<dbReference type="InterPro" id="IPR002491">
    <property type="entry name" value="ABC_transptr_periplasmic_BD"/>
</dbReference>
<dbReference type="Gene3D" id="1.20.58.2180">
    <property type="match status" value="1"/>
</dbReference>
<evidence type="ECO:0000259" key="2">
    <source>
        <dbReference type="PROSITE" id="PS50983"/>
    </source>
</evidence>
<dbReference type="PROSITE" id="PS51318">
    <property type="entry name" value="TAT"/>
    <property type="match status" value="1"/>
</dbReference>
<name>A0ABX7UWY0_9GAMM</name>
<evidence type="ECO:0000256" key="1">
    <source>
        <dbReference type="SAM" id="SignalP"/>
    </source>
</evidence>
<feature type="signal peptide" evidence="1">
    <location>
        <begin position="1"/>
        <end position="26"/>
    </location>
</feature>
<reference evidence="3 4" key="1">
    <citation type="submission" date="2020-03" db="EMBL/GenBank/DDBJ databases">
        <authorList>
            <person name="Bakhshi Ganjeh M."/>
        </authorList>
    </citation>
    <scope>NUCLEOTIDE SEQUENCE [LARGE SCALE GENOMIC DNA]</scope>
    <source>
        <strain evidence="4">Iran 50</strain>
    </source>
</reference>
<sequence length="345" mass="38427">MGISRRTFLSYLAAFSSLPLLPPVFAQPSDRIAGRFGQLPAPHEIRRVISAGPPADMLLLALAPEKLLGLSSFDLSGDTGSLFTDAVRRLPRLGRLSGRGSTLSLETLLSLDPDIIIDCGDVDETYLSLAQRVAEQTGVPYVLVDGGLQDTPSQLRQVGRLLDVDARAERQAQFAERILRHASDYRAGRYAEKPRFYFARGAMGLETGLRGSIHTEAVELLGLENVAAAGGLSTLTQVSMEQILSWNPEVVITQDIQSYRQITRSDLWRGVQAVMQRRVILMPWKPFGWLDSPPGVNRLLGLRRLQGYFDRGATRHIAEDIREFFRLFYHTELNDMLLEQLLEPA</sequence>
<dbReference type="RefSeq" id="WP_208228799.1">
    <property type="nucleotide sequence ID" value="NZ_CP050854.1"/>
</dbReference>